<comment type="pathway">
    <text evidence="6">Cofactor biosynthesis; ubiquinone biosynthesis.</text>
</comment>
<dbReference type="PROSITE" id="PS01184">
    <property type="entry name" value="UBIE_2"/>
    <property type="match status" value="1"/>
</dbReference>
<dbReference type="Pfam" id="PF01209">
    <property type="entry name" value="Ubie_methyltran"/>
    <property type="match status" value="1"/>
</dbReference>
<dbReference type="GO" id="GO:0032259">
    <property type="term" value="P:methylation"/>
    <property type="evidence" value="ECO:0007669"/>
    <property type="project" value="UniProtKB-KW"/>
</dbReference>
<dbReference type="InterPro" id="IPR004033">
    <property type="entry name" value="UbiE/COQ5_MeTrFase"/>
</dbReference>
<dbReference type="GO" id="GO:0043770">
    <property type="term" value="F:demethylmenaquinone methyltransferase activity"/>
    <property type="evidence" value="ECO:0007669"/>
    <property type="project" value="UniProtKB-EC"/>
</dbReference>
<evidence type="ECO:0000256" key="7">
    <source>
        <dbReference type="SAM" id="MobiDB-lite"/>
    </source>
</evidence>
<organism evidence="8 9">
    <name type="scientific">Alkalimarinus alittae</name>
    <dbReference type="NCBI Taxonomy" id="2961619"/>
    <lineage>
        <taxon>Bacteria</taxon>
        <taxon>Pseudomonadati</taxon>
        <taxon>Pseudomonadota</taxon>
        <taxon>Gammaproteobacteria</taxon>
        <taxon>Alteromonadales</taxon>
        <taxon>Alteromonadaceae</taxon>
        <taxon>Alkalimarinus</taxon>
    </lineage>
</organism>
<feature type="binding site" evidence="6">
    <location>
        <position position="101"/>
    </location>
    <ligand>
        <name>S-adenosyl-L-methionine</name>
        <dbReference type="ChEBI" id="CHEBI:59789"/>
    </ligand>
</feature>
<dbReference type="CDD" id="cd02440">
    <property type="entry name" value="AdoMet_MTases"/>
    <property type="match status" value="1"/>
</dbReference>
<keyword evidence="5 6" id="KW-0949">S-adenosyl-L-methionine</keyword>
<gene>
    <name evidence="6 8" type="primary">ubiE</name>
    <name evidence="8" type="ORF">NKI27_03165</name>
</gene>
<feature type="binding site" evidence="6">
    <location>
        <position position="122"/>
    </location>
    <ligand>
        <name>S-adenosyl-L-methionine</name>
        <dbReference type="ChEBI" id="CHEBI:59789"/>
    </ligand>
</feature>
<evidence type="ECO:0000313" key="9">
    <source>
        <dbReference type="Proteomes" id="UP001163739"/>
    </source>
</evidence>
<dbReference type="EC" id="2.1.1.163" evidence="6"/>
<name>A0ABY6N434_9ALTE</name>
<dbReference type="NCBIfam" id="NF001244">
    <property type="entry name" value="PRK00216.1-5"/>
    <property type="match status" value="1"/>
</dbReference>
<dbReference type="PANTHER" id="PTHR43591:SF24">
    <property type="entry name" value="2-METHOXY-6-POLYPRENYL-1,4-BENZOQUINOL METHYLASE, MITOCHONDRIAL"/>
    <property type="match status" value="1"/>
</dbReference>
<comment type="catalytic activity">
    <reaction evidence="6">
        <text>a 2-demethylmenaquinol + S-adenosyl-L-methionine = a menaquinol + S-adenosyl-L-homocysteine + H(+)</text>
        <dbReference type="Rhea" id="RHEA:42640"/>
        <dbReference type="Rhea" id="RHEA-COMP:9539"/>
        <dbReference type="Rhea" id="RHEA-COMP:9563"/>
        <dbReference type="ChEBI" id="CHEBI:15378"/>
        <dbReference type="ChEBI" id="CHEBI:18151"/>
        <dbReference type="ChEBI" id="CHEBI:55437"/>
        <dbReference type="ChEBI" id="CHEBI:57856"/>
        <dbReference type="ChEBI" id="CHEBI:59789"/>
        <dbReference type="EC" id="2.1.1.163"/>
    </reaction>
</comment>
<sequence length="278" mass="30506">MSNTPVPETPVLDTTSSESPVPEASPSTQTKASSSTHFGYQQVKTEDKVNHVAEVFHSVASKYDMMNDLMSMGIHRLWKRFTIELSGVRKGHKVLDLAGGTGDLTMKFSDIVGAEGTVVLADINDSMLKVGRDRLMDKGYSSNIEVVQANAEELPFPDNFFNCVTIAFGLRNVTDKDKALRSITRVLKPGGKLLVLEFSKPENPLLTKAYDLYSFTALPVMGKLIAGDSESYKYLAESIRMHPDQETLKGMMENAGLVNCRYHNMTGGIVALHTGVKP</sequence>
<comment type="function">
    <text evidence="6">Methyltransferase required for the conversion of demethylmenaquinol (DMKH2) to menaquinol (MKH2) and the conversion of 2-polyprenyl-6-methoxy-1,4-benzoquinol (DDMQH2) to 2-polyprenyl-3-methyl-6-methoxy-1,4-benzoquinol (DMQH2).</text>
</comment>
<reference evidence="8" key="1">
    <citation type="submission" date="2022-06" db="EMBL/GenBank/DDBJ databases">
        <title>Alkalimarinus sp. nov., isolated from gut of a Alitta virens.</title>
        <authorList>
            <person name="Yang A.I."/>
            <person name="Shin N.-R."/>
        </authorList>
    </citation>
    <scope>NUCLEOTIDE SEQUENCE</scope>
    <source>
        <strain evidence="8">A2M4</strain>
    </source>
</reference>
<feature type="compositionally biased region" description="Polar residues" evidence="7">
    <location>
        <begin position="29"/>
        <end position="39"/>
    </location>
</feature>
<dbReference type="RefSeq" id="WP_265048250.1">
    <property type="nucleotide sequence ID" value="NZ_CP100390.1"/>
</dbReference>
<dbReference type="EMBL" id="CP100390">
    <property type="protein sequence ID" value="UZE96765.1"/>
    <property type="molecule type" value="Genomic_DNA"/>
</dbReference>
<feature type="compositionally biased region" description="Low complexity" evidence="7">
    <location>
        <begin position="14"/>
        <end position="28"/>
    </location>
</feature>
<dbReference type="GO" id="GO:0008425">
    <property type="term" value="F:2-methoxy-6-polyprenyl-1,4-benzoquinol methyltransferase activity"/>
    <property type="evidence" value="ECO:0007669"/>
    <property type="project" value="UniProtKB-EC"/>
</dbReference>
<dbReference type="SUPFAM" id="SSF53335">
    <property type="entry name" value="S-adenosyl-L-methionine-dependent methyltransferases"/>
    <property type="match status" value="1"/>
</dbReference>
<comment type="catalytic activity">
    <reaction evidence="6">
        <text>a 2-methoxy-6-(all-trans-polyprenyl)benzene-1,4-diol + S-adenosyl-L-methionine = a 5-methoxy-2-methyl-3-(all-trans-polyprenyl)benzene-1,4-diol + S-adenosyl-L-homocysteine + H(+)</text>
        <dbReference type="Rhea" id="RHEA:28286"/>
        <dbReference type="Rhea" id="RHEA-COMP:10858"/>
        <dbReference type="Rhea" id="RHEA-COMP:10859"/>
        <dbReference type="ChEBI" id="CHEBI:15378"/>
        <dbReference type="ChEBI" id="CHEBI:57856"/>
        <dbReference type="ChEBI" id="CHEBI:59789"/>
        <dbReference type="ChEBI" id="CHEBI:84166"/>
        <dbReference type="ChEBI" id="CHEBI:84167"/>
        <dbReference type="EC" id="2.1.1.201"/>
    </reaction>
</comment>
<dbReference type="InterPro" id="IPR029063">
    <property type="entry name" value="SAM-dependent_MTases_sf"/>
</dbReference>
<dbReference type="Proteomes" id="UP001163739">
    <property type="component" value="Chromosome"/>
</dbReference>
<dbReference type="NCBIfam" id="NF001240">
    <property type="entry name" value="PRK00216.1-1"/>
    <property type="match status" value="1"/>
</dbReference>
<dbReference type="EC" id="2.1.1.201" evidence="6"/>
<evidence type="ECO:0000256" key="3">
    <source>
        <dbReference type="ARBA" id="ARBA00022679"/>
    </source>
</evidence>
<evidence type="ECO:0000256" key="5">
    <source>
        <dbReference type="ARBA" id="ARBA00022691"/>
    </source>
</evidence>
<feature type="binding site" evidence="6">
    <location>
        <begin position="150"/>
        <end position="151"/>
    </location>
    <ligand>
        <name>S-adenosyl-L-methionine</name>
        <dbReference type="ChEBI" id="CHEBI:59789"/>
    </ligand>
</feature>
<evidence type="ECO:0000313" key="8">
    <source>
        <dbReference type="EMBL" id="UZE96765.1"/>
    </source>
</evidence>
<proteinExistence type="inferred from homology"/>
<accession>A0ABY6N434</accession>
<protein>
    <recommendedName>
        <fullName evidence="6">Ubiquinone/menaquinone biosynthesis C-methyltransferase UbiE</fullName>
        <ecNumber evidence="6">2.1.1.163</ecNumber>
        <ecNumber evidence="6">2.1.1.201</ecNumber>
    </recommendedName>
    <alternativeName>
        <fullName evidence="6">2-methoxy-6-polyprenyl-1,4-benzoquinol methylase</fullName>
    </alternativeName>
    <alternativeName>
        <fullName evidence="6">Demethylmenaquinone methyltransferase</fullName>
    </alternativeName>
</protein>
<dbReference type="Gene3D" id="3.40.50.150">
    <property type="entry name" value="Vaccinia Virus protein VP39"/>
    <property type="match status" value="1"/>
</dbReference>
<keyword evidence="9" id="KW-1185">Reference proteome</keyword>
<keyword evidence="4 6" id="KW-0831">Ubiquinone biosynthesis</keyword>
<dbReference type="InterPro" id="IPR023576">
    <property type="entry name" value="UbiE/COQ5_MeTrFase_CS"/>
</dbReference>
<dbReference type="NCBIfam" id="TIGR01934">
    <property type="entry name" value="MenG_MenH_UbiE"/>
    <property type="match status" value="1"/>
</dbReference>
<comment type="similarity">
    <text evidence="6">Belongs to the class I-like SAM-binding methyltransferase superfamily. MenG/UbiE family.</text>
</comment>
<comment type="pathway">
    <text evidence="6">Quinol/quinone metabolism; menaquinone biosynthesis; menaquinol from 1,4-dihydroxy-2-naphthoate: step 2/2.</text>
</comment>
<feature type="region of interest" description="Disordered" evidence="7">
    <location>
        <begin position="1"/>
        <end position="39"/>
    </location>
</feature>
<dbReference type="HAMAP" id="MF_01813">
    <property type="entry name" value="MenG_UbiE_methyltr"/>
    <property type="match status" value="1"/>
</dbReference>
<keyword evidence="1 6" id="KW-0474">Menaquinone biosynthesis</keyword>
<evidence type="ECO:0000256" key="6">
    <source>
        <dbReference type="HAMAP-Rule" id="MF_01813"/>
    </source>
</evidence>
<dbReference type="PROSITE" id="PS51608">
    <property type="entry name" value="SAM_MT_UBIE"/>
    <property type="match status" value="1"/>
</dbReference>
<dbReference type="PROSITE" id="PS01183">
    <property type="entry name" value="UBIE_1"/>
    <property type="match status" value="1"/>
</dbReference>
<keyword evidence="3 6" id="KW-0808">Transferase</keyword>
<evidence type="ECO:0000256" key="2">
    <source>
        <dbReference type="ARBA" id="ARBA00022603"/>
    </source>
</evidence>
<evidence type="ECO:0000256" key="1">
    <source>
        <dbReference type="ARBA" id="ARBA00022428"/>
    </source>
</evidence>
<dbReference type="PANTHER" id="PTHR43591">
    <property type="entry name" value="METHYLTRANSFERASE"/>
    <property type="match status" value="1"/>
</dbReference>
<evidence type="ECO:0000256" key="4">
    <source>
        <dbReference type="ARBA" id="ARBA00022688"/>
    </source>
</evidence>
<comment type="caution">
    <text evidence="6">Lacks conserved residue(s) required for the propagation of feature annotation.</text>
</comment>
<keyword evidence="2 6" id="KW-0489">Methyltransferase</keyword>